<sequence length="192" mass="20676">MAADAEAAKVLAAADRLFNDRGVQAVGMDSIRDAANVPLKRLYRLFPSKSVLVCAVLERRDRDVRAAITEYVDAHADSPRERILAVFGYLLEWFTEPGFRGCLFINTVGELGGTSDDVARIARRHKLAMRDYLAELVAECSFPAELADQLMILANGAMATAAVHDDGPRAAQQARAAAATLLSAAERGEGAT</sequence>
<accession>A0A846Y0S1</accession>
<dbReference type="GO" id="GO:0003677">
    <property type="term" value="F:DNA binding"/>
    <property type="evidence" value="ECO:0007669"/>
    <property type="project" value="UniProtKB-UniRule"/>
</dbReference>
<feature type="domain" description="HTH tetR-type" evidence="5">
    <location>
        <begin position="4"/>
        <end position="64"/>
    </location>
</feature>
<organism evidence="6 7">
    <name type="scientific">Nocardia vermiculata</name>
    <dbReference type="NCBI Taxonomy" id="257274"/>
    <lineage>
        <taxon>Bacteria</taxon>
        <taxon>Bacillati</taxon>
        <taxon>Actinomycetota</taxon>
        <taxon>Actinomycetes</taxon>
        <taxon>Mycobacteriales</taxon>
        <taxon>Nocardiaceae</taxon>
        <taxon>Nocardia</taxon>
    </lineage>
</organism>
<dbReference type="Proteomes" id="UP000565711">
    <property type="component" value="Unassembled WGS sequence"/>
</dbReference>
<dbReference type="InterPro" id="IPR009057">
    <property type="entry name" value="Homeodomain-like_sf"/>
</dbReference>
<dbReference type="InterPro" id="IPR001647">
    <property type="entry name" value="HTH_TetR"/>
</dbReference>
<proteinExistence type="predicted"/>
<comment type="caution">
    <text evidence="6">The sequence shown here is derived from an EMBL/GenBank/DDBJ whole genome shotgun (WGS) entry which is preliminary data.</text>
</comment>
<dbReference type="EMBL" id="JAAXOP010000007">
    <property type="protein sequence ID" value="NKY51600.1"/>
    <property type="molecule type" value="Genomic_DNA"/>
</dbReference>
<name>A0A846Y0S1_9NOCA</name>
<dbReference type="Pfam" id="PF16925">
    <property type="entry name" value="TetR_C_13"/>
    <property type="match status" value="1"/>
</dbReference>
<dbReference type="PROSITE" id="PS50977">
    <property type="entry name" value="HTH_TETR_2"/>
    <property type="match status" value="1"/>
</dbReference>
<evidence type="ECO:0000313" key="7">
    <source>
        <dbReference type="Proteomes" id="UP000565711"/>
    </source>
</evidence>
<evidence type="ECO:0000313" key="6">
    <source>
        <dbReference type="EMBL" id="NKY51600.1"/>
    </source>
</evidence>
<evidence type="ECO:0000256" key="1">
    <source>
        <dbReference type="ARBA" id="ARBA00023015"/>
    </source>
</evidence>
<dbReference type="InterPro" id="IPR011075">
    <property type="entry name" value="TetR_C"/>
</dbReference>
<evidence type="ECO:0000259" key="5">
    <source>
        <dbReference type="PROSITE" id="PS50977"/>
    </source>
</evidence>
<keyword evidence="2 4" id="KW-0238">DNA-binding</keyword>
<evidence type="ECO:0000256" key="2">
    <source>
        <dbReference type="ARBA" id="ARBA00023125"/>
    </source>
</evidence>
<dbReference type="SUPFAM" id="SSF48498">
    <property type="entry name" value="Tetracyclin repressor-like, C-terminal domain"/>
    <property type="match status" value="1"/>
</dbReference>
<reference evidence="6 7" key="1">
    <citation type="submission" date="2020-04" db="EMBL/GenBank/DDBJ databases">
        <title>MicrobeNet Type strains.</title>
        <authorList>
            <person name="Nicholson A.C."/>
        </authorList>
    </citation>
    <scope>NUCLEOTIDE SEQUENCE [LARGE SCALE GENOMIC DNA]</scope>
    <source>
        <strain evidence="6 7">JCM 12354</strain>
    </source>
</reference>
<dbReference type="Gene3D" id="1.10.357.10">
    <property type="entry name" value="Tetracycline Repressor, domain 2"/>
    <property type="match status" value="1"/>
</dbReference>
<dbReference type="PANTHER" id="PTHR47506:SF1">
    <property type="entry name" value="HTH-TYPE TRANSCRIPTIONAL REGULATOR YJDC"/>
    <property type="match status" value="1"/>
</dbReference>
<dbReference type="SUPFAM" id="SSF46689">
    <property type="entry name" value="Homeodomain-like"/>
    <property type="match status" value="1"/>
</dbReference>
<dbReference type="RefSeq" id="WP_067874911.1">
    <property type="nucleotide sequence ID" value="NZ_JAAXOP010000007.1"/>
</dbReference>
<dbReference type="Pfam" id="PF00440">
    <property type="entry name" value="TetR_N"/>
    <property type="match status" value="1"/>
</dbReference>
<dbReference type="AlphaFoldDB" id="A0A846Y0S1"/>
<feature type="DNA-binding region" description="H-T-H motif" evidence="4">
    <location>
        <begin position="27"/>
        <end position="46"/>
    </location>
</feature>
<protein>
    <submittedName>
        <fullName evidence="6">TetR/AcrR family transcriptional regulator</fullName>
    </submittedName>
</protein>
<evidence type="ECO:0000256" key="3">
    <source>
        <dbReference type="ARBA" id="ARBA00023163"/>
    </source>
</evidence>
<dbReference type="PANTHER" id="PTHR47506">
    <property type="entry name" value="TRANSCRIPTIONAL REGULATORY PROTEIN"/>
    <property type="match status" value="1"/>
</dbReference>
<keyword evidence="3" id="KW-0804">Transcription</keyword>
<evidence type="ECO:0000256" key="4">
    <source>
        <dbReference type="PROSITE-ProRule" id="PRU00335"/>
    </source>
</evidence>
<gene>
    <name evidence="6" type="ORF">HGA08_15375</name>
</gene>
<keyword evidence="7" id="KW-1185">Reference proteome</keyword>
<dbReference type="InterPro" id="IPR036271">
    <property type="entry name" value="Tet_transcr_reg_TetR-rel_C_sf"/>
</dbReference>
<keyword evidence="1" id="KW-0805">Transcription regulation</keyword>